<dbReference type="Gene3D" id="3.40.1690.10">
    <property type="entry name" value="secretion proteins EscU"/>
    <property type="match status" value="1"/>
</dbReference>
<organism evidence="13 14">
    <name type="scientific">Mahella australiensis (strain DSM 15567 / CIP 107919 / 50-1 BON)</name>
    <dbReference type="NCBI Taxonomy" id="697281"/>
    <lineage>
        <taxon>Bacteria</taxon>
        <taxon>Bacillati</taxon>
        <taxon>Bacillota</taxon>
        <taxon>Clostridia</taxon>
        <taxon>Thermoanaerobacterales</taxon>
        <taxon>Thermoanaerobacterales Family IV. Incertae Sedis</taxon>
        <taxon>Mahella</taxon>
    </lineage>
</organism>
<feature type="transmembrane region" description="Helical" evidence="12">
    <location>
        <begin position="101"/>
        <end position="124"/>
    </location>
</feature>
<dbReference type="Gene3D" id="6.10.250.2080">
    <property type="match status" value="1"/>
</dbReference>
<protein>
    <recommendedName>
        <fullName evidence="3 12">Flagellar biosynthetic protein FlhB</fullName>
    </recommendedName>
</protein>
<dbReference type="EMBL" id="CP002360">
    <property type="protein sequence ID" value="AEE96071.1"/>
    <property type="molecule type" value="Genomic_DNA"/>
</dbReference>
<keyword evidence="13" id="KW-0966">Cell projection</keyword>
<feature type="transmembrane region" description="Helical" evidence="12">
    <location>
        <begin position="39"/>
        <end position="63"/>
    </location>
</feature>
<evidence type="ECO:0000256" key="7">
    <source>
        <dbReference type="ARBA" id="ARBA00022795"/>
    </source>
</evidence>
<evidence type="ECO:0000256" key="11">
    <source>
        <dbReference type="ARBA" id="ARBA00023225"/>
    </source>
</evidence>
<evidence type="ECO:0000256" key="8">
    <source>
        <dbReference type="ARBA" id="ARBA00022927"/>
    </source>
</evidence>
<keyword evidence="8 12" id="KW-0653">Protein transport</keyword>
<dbReference type="PANTHER" id="PTHR30531:SF12">
    <property type="entry name" value="FLAGELLAR BIOSYNTHETIC PROTEIN FLHB"/>
    <property type="match status" value="1"/>
</dbReference>
<dbReference type="SUPFAM" id="SSF160544">
    <property type="entry name" value="EscU C-terminal domain-like"/>
    <property type="match status" value="1"/>
</dbReference>
<feature type="transmembrane region" description="Helical" evidence="12">
    <location>
        <begin position="197"/>
        <end position="219"/>
    </location>
</feature>
<comment type="similarity">
    <text evidence="2 12">Belongs to the type III secretion exporter family.</text>
</comment>
<dbReference type="HOGENOM" id="CLU_041013_1_2_9"/>
<evidence type="ECO:0000256" key="1">
    <source>
        <dbReference type="ARBA" id="ARBA00004651"/>
    </source>
</evidence>
<keyword evidence="9 12" id="KW-1133">Transmembrane helix</keyword>
<dbReference type="eggNOG" id="COG1377">
    <property type="taxonomic scope" value="Bacteria"/>
</dbReference>
<gene>
    <name evidence="12" type="primary">flhB</name>
    <name evidence="13" type="ordered locus">Mahau_0873</name>
</gene>
<evidence type="ECO:0000256" key="3">
    <source>
        <dbReference type="ARBA" id="ARBA00021622"/>
    </source>
</evidence>
<dbReference type="GO" id="GO:0009306">
    <property type="term" value="P:protein secretion"/>
    <property type="evidence" value="ECO:0007669"/>
    <property type="project" value="InterPro"/>
</dbReference>
<evidence type="ECO:0000256" key="10">
    <source>
        <dbReference type="ARBA" id="ARBA00023136"/>
    </source>
</evidence>
<dbReference type="PANTHER" id="PTHR30531">
    <property type="entry name" value="FLAGELLAR BIOSYNTHETIC PROTEIN FLHB"/>
    <property type="match status" value="1"/>
</dbReference>
<dbReference type="GO" id="GO:0044780">
    <property type="term" value="P:bacterial-type flagellum assembly"/>
    <property type="evidence" value="ECO:0007669"/>
    <property type="project" value="InterPro"/>
</dbReference>
<dbReference type="Proteomes" id="UP000008457">
    <property type="component" value="Chromosome"/>
</dbReference>
<dbReference type="OrthoDB" id="9807950at2"/>
<dbReference type="FunFam" id="3.40.1690.10:FF:000001">
    <property type="entry name" value="Flagellar biosynthetic protein FlhB"/>
    <property type="match status" value="1"/>
</dbReference>
<dbReference type="Pfam" id="PF01312">
    <property type="entry name" value="Bac_export_2"/>
    <property type="match status" value="1"/>
</dbReference>
<dbReference type="AlphaFoldDB" id="F4A1V5"/>
<evidence type="ECO:0000313" key="14">
    <source>
        <dbReference type="Proteomes" id="UP000008457"/>
    </source>
</evidence>
<evidence type="ECO:0000256" key="5">
    <source>
        <dbReference type="ARBA" id="ARBA00022475"/>
    </source>
</evidence>
<evidence type="ECO:0000256" key="12">
    <source>
        <dbReference type="RuleBase" id="RU364091"/>
    </source>
</evidence>
<sequence length="361" mass="41066">MIWYIDLQLFADDEKTEQPTPKRRREAREKGQVFKSAEINMVAVLLASFLVIKAIFPSLLQILTAYERQIYTMAGSADSIYTSENLSTLFINTIIQIGKGLWIFIFGICIIGIAVNIAQVGFVFSAKPLAMDLGHLNPAAGFKRIFSKRAVNELVKSILKIAIIGYVAYTEIRNDINIFLAMSREGTSVMIYDMVSIVLNAAIKLTAVMATVAVLDYIFQRREYERNLRMSKQEVKQEFKETEGDPQIKARIRQIQRQLAMMRMMQQVPKADVVITNPTHFAVALRYDAETDQAPVILAKGVDYMAQRIKEVARQSRVPIVENRELARNLYYAVDIGQIIPPQFYEAVAEVLAYVYNMGRR</sequence>
<accession>F4A1V5</accession>
<keyword evidence="13" id="KW-0969">Cilium</keyword>
<evidence type="ECO:0000256" key="9">
    <source>
        <dbReference type="ARBA" id="ARBA00022989"/>
    </source>
</evidence>
<keyword evidence="11 12" id="KW-1006">Bacterial flagellum protein export</keyword>
<keyword evidence="14" id="KW-1185">Reference proteome</keyword>
<dbReference type="MEROPS" id="N06.A01"/>
<keyword evidence="4 12" id="KW-0813">Transport</keyword>
<comment type="caution">
    <text evidence="12">Lacks conserved residue(s) required for the propagation of feature annotation.</text>
</comment>
<dbReference type="InterPro" id="IPR006136">
    <property type="entry name" value="FlhB"/>
</dbReference>
<keyword evidence="5 12" id="KW-1003">Cell membrane</keyword>
<dbReference type="InterPro" id="IPR029025">
    <property type="entry name" value="T3SS_substrate_exporter_C"/>
</dbReference>
<dbReference type="PRINTS" id="PR00950">
    <property type="entry name" value="TYPE3IMSPROT"/>
</dbReference>
<evidence type="ECO:0000313" key="13">
    <source>
        <dbReference type="EMBL" id="AEE96071.1"/>
    </source>
</evidence>
<evidence type="ECO:0000256" key="6">
    <source>
        <dbReference type="ARBA" id="ARBA00022692"/>
    </source>
</evidence>
<dbReference type="KEGG" id="mas:Mahau_0873"/>
<proteinExistence type="inferred from homology"/>
<dbReference type="STRING" id="697281.Mahau_0873"/>
<evidence type="ECO:0000256" key="2">
    <source>
        <dbReference type="ARBA" id="ARBA00010690"/>
    </source>
</evidence>
<dbReference type="NCBIfam" id="TIGR00328">
    <property type="entry name" value="flhB"/>
    <property type="match status" value="1"/>
</dbReference>
<keyword evidence="10 12" id="KW-0472">Membrane</keyword>
<keyword evidence="13" id="KW-0282">Flagellum</keyword>
<comment type="subcellular location">
    <subcellularLocation>
        <location evidence="1">Cell membrane</location>
        <topology evidence="1">Multi-pass membrane protein</topology>
    </subcellularLocation>
</comment>
<evidence type="ECO:0000256" key="4">
    <source>
        <dbReference type="ARBA" id="ARBA00022448"/>
    </source>
</evidence>
<keyword evidence="6 12" id="KW-0812">Transmembrane</keyword>
<comment type="function">
    <text evidence="12">Required for formation of the rod structure in the basal body of the flagellar apparatus. Together with FliI and FliH, may constitute the export apparatus of flagellin.</text>
</comment>
<dbReference type="RefSeq" id="WP_013780501.1">
    <property type="nucleotide sequence ID" value="NC_015520.1"/>
</dbReference>
<dbReference type="InterPro" id="IPR006135">
    <property type="entry name" value="T3SS_substrate_exporter"/>
</dbReference>
<name>F4A1V5_MAHA5</name>
<keyword evidence="7 12" id="KW-1005">Bacterial flagellum biogenesis</keyword>
<dbReference type="GO" id="GO:0005886">
    <property type="term" value="C:plasma membrane"/>
    <property type="evidence" value="ECO:0007669"/>
    <property type="project" value="UniProtKB-SubCell"/>
</dbReference>
<reference evidence="14" key="1">
    <citation type="submission" date="2010-11" db="EMBL/GenBank/DDBJ databases">
        <title>The complete genome of Mahella australiensis DSM 15567.</title>
        <authorList>
            <consortium name="US DOE Joint Genome Institute (JGI-PGF)"/>
            <person name="Lucas S."/>
            <person name="Copeland A."/>
            <person name="Lapidus A."/>
            <person name="Bruce D."/>
            <person name="Goodwin L."/>
            <person name="Pitluck S."/>
            <person name="Kyrpides N."/>
            <person name="Mavromatis K."/>
            <person name="Pagani I."/>
            <person name="Ivanova N."/>
            <person name="Teshima H."/>
            <person name="Brettin T."/>
            <person name="Detter J.C."/>
            <person name="Han C."/>
            <person name="Tapia R."/>
            <person name="Land M."/>
            <person name="Hauser L."/>
            <person name="Markowitz V."/>
            <person name="Cheng J.-F."/>
            <person name="Hugenholtz P."/>
            <person name="Woyke T."/>
            <person name="Wu D."/>
            <person name="Spring S."/>
            <person name="Pukall R."/>
            <person name="Steenblock K."/>
            <person name="Schneider S."/>
            <person name="Klenk H.-P."/>
            <person name="Eisen J.A."/>
        </authorList>
    </citation>
    <scope>NUCLEOTIDE SEQUENCE [LARGE SCALE GENOMIC DNA]</scope>
    <source>
        <strain evidence="14">DSM 15567 / CIP 107919 / 50-1 BON</strain>
    </source>
</reference>
<reference evidence="13 14" key="2">
    <citation type="journal article" date="2011" name="Stand. Genomic Sci.">
        <title>Complete genome sequence of Mahella australiensis type strain (50-1 BON).</title>
        <authorList>
            <person name="Sikorski J."/>
            <person name="Teshima H."/>
            <person name="Nolan M."/>
            <person name="Lucas S."/>
            <person name="Hammon N."/>
            <person name="Deshpande S."/>
            <person name="Cheng J.F."/>
            <person name="Pitluck S."/>
            <person name="Liolios K."/>
            <person name="Pagani I."/>
            <person name="Ivanova N."/>
            <person name="Huntemann M."/>
            <person name="Mavromatis K."/>
            <person name="Ovchinikova G."/>
            <person name="Pati A."/>
            <person name="Tapia R."/>
            <person name="Han C."/>
            <person name="Goodwin L."/>
            <person name="Chen A."/>
            <person name="Palaniappan K."/>
            <person name="Land M."/>
            <person name="Hauser L."/>
            <person name="Ngatchou-Djao O.D."/>
            <person name="Rohde M."/>
            <person name="Pukall R."/>
            <person name="Spring S."/>
            <person name="Abt B."/>
            <person name="Goker M."/>
            <person name="Detter J.C."/>
            <person name="Woyke T."/>
            <person name="Bristow J."/>
            <person name="Markowitz V."/>
            <person name="Hugenholtz P."/>
            <person name="Eisen J.A."/>
            <person name="Kyrpides N.C."/>
            <person name="Klenk H.P."/>
            <person name="Lapidus A."/>
        </authorList>
    </citation>
    <scope>NUCLEOTIDE SEQUENCE [LARGE SCALE GENOMIC DNA]</scope>
    <source>
        <strain evidence="14">DSM 15567 / CIP 107919 / 50-1 BON</strain>
    </source>
</reference>